<feature type="transmembrane region" description="Helical" evidence="8">
    <location>
        <begin position="291"/>
        <end position="311"/>
    </location>
</feature>
<keyword evidence="3" id="KW-0813">Transport</keyword>
<name>A0A377Q211_9HELI</name>
<protein>
    <submittedName>
        <fullName evidence="10">Inner membrane transport permease ybhS</fullName>
    </submittedName>
</protein>
<evidence type="ECO:0000256" key="8">
    <source>
        <dbReference type="SAM" id="Phobius"/>
    </source>
</evidence>
<feature type="transmembrane region" description="Helical" evidence="8">
    <location>
        <begin position="265"/>
        <end position="285"/>
    </location>
</feature>
<evidence type="ECO:0000256" key="1">
    <source>
        <dbReference type="ARBA" id="ARBA00004651"/>
    </source>
</evidence>
<keyword evidence="5 8" id="KW-0812">Transmembrane</keyword>
<dbReference type="GO" id="GO:0005886">
    <property type="term" value="C:plasma membrane"/>
    <property type="evidence" value="ECO:0007669"/>
    <property type="project" value="UniProtKB-SubCell"/>
</dbReference>
<dbReference type="EMBL" id="UGJF01000001">
    <property type="protein sequence ID" value="STQ88777.1"/>
    <property type="molecule type" value="Genomic_DNA"/>
</dbReference>
<evidence type="ECO:0000313" key="11">
    <source>
        <dbReference type="Proteomes" id="UP000255269"/>
    </source>
</evidence>
<evidence type="ECO:0000256" key="6">
    <source>
        <dbReference type="ARBA" id="ARBA00022989"/>
    </source>
</evidence>
<evidence type="ECO:0000256" key="4">
    <source>
        <dbReference type="ARBA" id="ARBA00022475"/>
    </source>
</evidence>
<keyword evidence="7 8" id="KW-0472">Membrane</keyword>
<keyword evidence="6 8" id="KW-1133">Transmembrane helix</keyword>
<dbReference type="PROSITE" id="PS51012">
    <property type="entry name" value="ABC_TM2"/>
    <property type="match status" value="1"/>
</dbReference>
<feature type="transmembrane region" description="Helical" evidence="8">
    <location>
        <begin position="183"/>
        <end position="202"/>
    </location>
</feature>
<comment type="subcellular location">
    <subcellularLocation>
        <location evidence="1">Cell membrane</location>
        <topology evidence="1">Multi-pass membrane protein</topology>
    </subcellularLocation>
</comment>
<dbReference type="PANTHER" id="PTHR30294">
    <property type="entry name" value="MEMBRANE COMPONENT OF ABC TRANSPORTER YHHJ-RELATED"/>
    <property type="match status" value="1"/>
</dbReference>
<proteinExistence type="inferred from homology"/>
<dbReference type="AlphaFoldDB" id="A0A377Q211"/>
<dbReference type="Proteomes" id="UP000255269">
    <property type="component" value="Unassembled WGS sequence"/>
</dbReference>
<evidence type="ECO:0000256" key="7">
    <source>
        <dbReference type="ARBA" id="ARBA00023136"/>
    </source>
</evidence>
<dbReference type="RefSeq" id="WP_115057193.1">
    <property type="nucleotide sequence ID" value="NZ_UGJF01000001.1"/>
</dbReference>
<reference evidence="10 11" key="1">
    <citation type="submission" date="2018-06" db="EMBL/GenBank/DDBJ databases">
        <authorList>
            <consortium name="Pathogen Informatics"/>
            <person name="Doyle S."/>
        </authorList>
    </citation>
    <scope>NUCLEOTIDE SEQUENCE [LARGE SCALE GENOMIC DNA]</scope>
    <source>
        <strain evidence="10 11">NCTC13156</strain>
    </source>
</reference>
<organism evidence="10 11">
    <name type="scientific">Helicobacter pullorum</name>
    <dbReference type="NCBI Taxonomy" id="35818"/>
    <lineage>
        <taxon>Bacteria</taxon>
        <taxon>Pseudomonadati</taxon>
        <taxon>Campylobacterota</taxon>
        <taxon>Epsilonproteobacteria</taxon>
        <taxon>Campylobacterales</taxon>
        <taxon>Helicobacteraceae</taxon>
        <taxon>Helicobacter</taxon>
    </lineage>
</organism>
<dbReference type="InterPro" id="IPR047817">
    <property type="entry name" value="ABC2_TM_bact-type"/>
</dbReference>
<sequence>MKTPTPINSKNKNQYKLSRSFKALVKKEFFHIIRDVRTMLILFCMPIAQIILFGFALSVEVKNANFALLDLSHNSLSQEITLALSQNRYFSFFGNIHSKQDLQHIFDDNQIDLALIFPPTFNQDKTLQILLDSSDPNRASTINVYALNILQNSLLDQRNINLTSSPNIIPLTTLLFNPQGKSIYTFVPGLLGMILMIICALMTSISIVREKEQGSMEVLLISPIKPIFVILSKLTPYFLLSCLILAVVLLVCVFLLDLKINGNPLLLFGYCMLYISLALSIGLLVSNLAKTQVVAMLVCALLFLMPIMMLSGMMFPIESMPQILQYLSHIIPTKWFIIGLKKIMIEGLGITYILQELIILISMLSVVVLLSLKTFKIRL</sequence>
<feature type="transmembrane region" description="Helical" evidence="8">
    <location>
        <begin position="39"/>
        <end position="59"/>
    </location>
</feature>
<evidence type="ECO:0000256" key="3">
    <source>
        <dbReference type="ARBA" id="ARBA00022448"/>
    </source>
</evidence>
<gene>
    <name evidence="10" type="primary">ybhS</name>
    <name evidence="10" type="ORF">NCTC13156_01631</name>
</gene>
<feature type="transmembrane region" description="Helical" evidence="8">
    <location>
        <begin position="237"/>
        <end position="258"/>
    </location>
</feature>
<evidence type="ECO:0000256" key="2">
    <source>
        <dbReference type="ARBA" id="ARBA00007783"/>
    </source>
</evidence>
<comment type="similarity">
    <text evidence="2">Belongs to the ABC-2 integral membrane protein family.</text>
</comment>
<feature type="transmembrane region" description="Helical" evidence="8">
    <location>
        <begin position="352"/>
        <end position="372"/>
    </location>
</feature>
<dbReference type="PANTHER" id="PTHR30294:SF29">
    <property type="entry name" value="MULTIDRUG ABC TRANSPORTER PERMEASE YBHS-RELATED"/>
    <property type="match status" value="1"/>
</dbReference>
<evidence type="ECO:0000313" key="10">
    <source>
        <dbReference type="EMBL" id="STQ88777.1"/>
    </source>
</evidence>
<accession>A0A377Q211</accession>
<evidence type="ECO:0000256" key="5">
    <source>
        <dbReference type="ARBA" id="ARBA00022692"/>
    </source>
</evidence>
<dbReference type="InterPro" id="IPR051449">
    <property type="entry name" value="ABC-2_transporter_component"/>
</dbReference>
<dbReference type="Pfam" id="PF12698">
    <property type="entry name" value="ABC2_membrane_3"/>
    <property type="match status" value="1"/>
</dbReference>
<evidence type="ECO:0000259" key="9">
    <source>
        <dbReference type="PROSITE" id="PS51012"/>
    </source>
</evidence>
<dbReference type="GO" id="GO:0140359">
    <property type="term" value="F:ABC-type transporter activity"/>
    <property type="evidence" value="ECO:0007669"/>
    <property type="project" value="InterPro"/>
</dbReference>
<feature type="domain" description="ABC transmembrane type-2" evidence="9">
    <location>
        <begin position="152"/>
        <end position="378"/>
    </location>
</feature>
<keyword evidence="4" id="KW-1003">Cell membrane</keyword>
<dbReference type="InterPro" id="IPR013525">
    <property type="entry name" value="ABC2_TM"/>
</dbReference>